<feature type="domain" description="Glycoside hydrolase family 38 central" evidence="10">
    <location>
        <begin position="268"/>
        <end position="357"/>
    </location>
</feature>
<dbReference type="InterPro" id="IPR013780">
    <property type="entry name" value="Glyco_hydro_b"/>
</dbReference>
<gene>
    <name evidence="11" type="ORF">DdX_16903</name>
</gene>
<evidence type="ECO:0000256" key="3">
    <source>
        <dbReference type="ARBA" id="ARBA00022801"/>
    </source>
</evidence>
<dbReference type="AlphaFoldDB" id="A0AAD4QTS2"/>
<dbReference type="EMBL" id="JAKKPZ010000155">
    <property type="protein sequence ID" value="KAI1700143.1"/>
    <property type="molecule type" value="Genomic_DNA"/>
</dbReference>
<dbReference type="InterPro" id="IPR037094">
    <property type="entry name" value="Glyco_hydro_38_cen_sf"/>
</dbReference>
<evidence type="ECO:0000259" key="10">
    <source>
        <dbReference type="SMART" id="SM00872"/>
    </source>
</evidence>
<dbReference type="PANTHER" id="PTHR11607">
    <property type="entry name" value="ALPHA-MANNOSIDASE"/>
    <property type="match status" value="1"/>
</dbReference>
<keyword evidence="6 9" id="KW-0326">Glycosidase</keyword>
<comment type="catalytic activity">
    <reaction evidence="8">
        <text>N(4)-{beta-D-GlcNAc-(1-&gt;2)-alpha-D-Man-(1-&gt;3)-[alpha-D-Man-(1-&gt;3)-[alpha-D-Man-(1-&gt;6)]-alpha-D-Man-(1-&gt;6)]-beta-D-Man-(1-&gt;4)-beta-D-GlcNAc-(1-&gt;4)-beta-D-GlcNAc}-L-asparaginyl-[protein] + 2 H2O = 2 alpha-D-mannopyranose + an N(4)-{beta-D-GlcNAc-(1-&gt;2)-alpha-D-Man-(1-&gt;3)-[alpha-D-Man-(1-&gt;6)]-beta-D-Man-(1-&gt;4)-beta-D-GlcNAc-(1-&gt;4)-beta-D-GlcNAc}-L-asparaginyl-[protein]</text>
        <dbReference type="Rhea" id="RHEA:56052"/>
        <dbReference type="Rhea" id="RHEA-COMP:14368"/>
        <dbReference type="Rhea" id="RHEA-COMP:14369"/>
        <dbReference type="ChEBI" id="CHEBI:15377"/>
        <dbReference type="ChEBI" id="CHEBI:28729"/>
        <dbReference type="ChEBI" id="CHEBI:60615"/>
        <dbReference type="ChEBI" id="CHEBI:60625"/>
        <dbReference type="EC" id="3.2.1.114"/>
    </reaction>
</comment>
<protein>
    <recommendedName>
        <fullName evidence="9">Alpha-mannosidase</fullName>
        <ecNumber evidence="9">3.2.1.-</ecNumber>
    </recommendedName>
</protein>
<keyword evidence="3 9" id="KW-0378">Hydrolase</keyword>
<keyword evidence="12" id="KW-1185">Reference proteome</keyword>
<dbReference type="Gene3D" id="2.60.40.1180">
    <property type="entry name" value="Golgi alpha-mannosidase II"/>
    <property type="match status" value="1"/>
</dbReference>
<dbReference type="SUPFAM" id="SSF74650">
    <property type="entry name" value="Galactose mutarotase-like"/>
    <property type="match status" value="1"/>
</dbReference>
<dbReference type="GO" id="GO:0000139">
    <property type="term" value="C:Golgi membrane"/>
    <property type="evidence" value="ECO:0007669"/>
    <property type="project" value="TreeGrafter"/>
</dbReference>
<reference evidence="11" key="1">
    <citation type="submission" date="2022-01" db="EMBL/GenBank/DDBJ databases">
        <title>Genome Sequence Resource for Two Populations of Ditylenchus destructor, the Migratory Endoparasitic Phytonematode.</title>
        <authorList>
            <person name="Zhang H."/>
            <person name="Lin R."/>
            <person name="Xie B."/>
        </authorList>
    </citation>
    <scope>NUCLEOTIDE SEQUENCE</scope>
    <source>
        <strain evidence="11">BazhouSP</strain>
    </source>
</reference>
<evidence type="ECO:0000256" key="9">
    <source>
        <dbReference type="RuleBase" id="RU361199"/>
    </source>
</evidence>
<evidence type="ECO:0000256" key="7">
    <source>
        <dbReference type="ARBA" id="ARBA00059516"/>
    </source>
</evidence>
<evidence type="ECO:0000313" key="11">
    <source>
        <dbReference type="EMBL" id="KAI1700143.1"/>
    </source>
</evidence>
<dbReference type="FunFam" id="1.20.1270.50:FF:000001">
    <property type="entry name" value="Alpha-mannosidase"/>
    <property type="match status" value="1"/>
</dbReference>
<dbReference type="SMART" id="SM00872">
    <property type="entry name" value="Alpha-mann_mid"/>
    <property type="match status" value="1"/>
</dbReference>
<dbReference type="Gene3D" id="2.70.98.30">
    <property type="entry name" value="Golgi alpha-mannosidase II, domain 4"/>
    <property type="match status" value="1"/>
</dbReference>
<dbReference type="Proteomes" id="UP001201812">
    <property type="component" value="Unassembled WGS sequence"/>
</dbReference>
<dbReference type="InterPro" id="IPR050843">
    <property type="entry name" value="Glycosyl_Hydrlase_38"/>
</dbReference>
<dbReference type="InterPro" id="IPR028995">
    <property type="entry name" value="Glyco_hydro_57/38_cen_sf"/>
</dbReference>
<dbReference type="InterPro" id="IPR027291">
    <property type="entry name" value="Glyco_hydro_38_N_sf"/>
</dbReference>
<evidence type="ECO:0000256" key="6">
    <source>
        <dbReference type="ARBA" id="ARBA00023295"/>
    </source>
</evidence>
<dbReference type="Gene3D" id="3.20.110.10">
    <property type="entry name" value="Glycoside hydrolase 38, N terminal domain"/>
    <property type="match status" value="1"/>
</dbReference>
<dbReference type="GO" id="GO:0006491">
    <property type="term" value="P:N-glycan processing"/>
    <property type="evidence" value="ECO:0007669"/>
    <property type="project" value="TreeGrafter"/>
</dbReference>
<dbReference type="InterPro" id="IPR011682">
    <property type="entry name" value="Glyco_hydro_38_C"/>
</dbReference>
<comment type="cofactor">
    <cofactor evidence="9">
        <name>Zn(2+)</name>
        <dbReference type="ChEBI" id="CHEBI:29105"/>
    </cofactor>
    <text evidence="9">Binds 1 zinc ion per subunit.</text>
</comment>
<organism evidence="11 12">
    <name type="scientific">Ditylenchus destructor</name>
    <dbReference type="NCBI Taxonomy" id="166010"/>
    <lineage>
        <taxon>Eukaryota</taxon>
        <taxon>Metazoa</taxon>
        <taxon>Ecdysozoa</taxon>
        <taxon>Nematoda</taxon>
        <taxon>Chromadorea</taxon>
        <taxon>Rhabditida</taxon>
        <taxon>Tylenchina</taxon>
        <taxon>Tylenchomorpha</taxon>
        <taxon>Sphaerularioidea</taxon>
        <taxon>Anguinidae</taxon>
        <taxon>Anguininae</taxon>
        <taxon>Ditylenchus</taxon>
    </lineage>
</organism>
<dbReference type="SUPFAM" id="SSF88713">
    <property type="entry name" value="Glycoside hydrolase/deacetylase"/>
    <property type="match status" value="1"/>
</dbReference>
<sequence>MNYSSGIQSGQMEILTGGWVMTDEANAHYFSIVMELMEGHEWVMNHLNVTPEVHWSIDPFGQSSTMAYLIEEAGLKHMLIQRTHYATKRYLAERRQLEFQWRQIWAGSQEKTDIFTHMMPADSYDLGVSCGPDRVVCCEFDFVDIGHKCQTMPPSSVEAIDEKNVAQKAKLLTDQYWKKAQYYTNNVILVPHGSDFRYADKSEWSNQYENLGRLFKHINENSKLYNMHVQFGTLNDFFRLKEMVISENQTKVPILSGDFFVYDDNYDHYWSGYFTTRPFHKYMDRTLQHYLRSADILFTFANQKEKTLQERSDGAKLLPTIYGHLVQARRSLSLFQHHDGITGTSTKRVVEDYAEKLASAINSTKIVIENTAAYILGKKPSSDEQHLFNMDEHHFADKISRKRVVQTNSTLMLFNPLAFERKEISCLLVANERMKILAFSKDGSPSIVPLQQIGPEFKHEGNQFSVGENFELCFQANVPAHSFQKYFLTAVDSNDPSPLHSLKVSYHGRVNLDTLKTVFSQQIVSNTTLNISNGIVTASFNSEDGSLQALKLVNSNAYQNIKMSFMQYGVRSYNESIPGSSTPSGAYLFLPDGPARELPAHDISYVILQGPVRKRVVVMRSGSVPILQTVDLDIGADSLQIHNLVDITNQSDFELIMRMETDDSSKESLTDFYTELNGFQMIHRKRYKLLPMQAHFYPMPGAAILQNERERISVLGRQPLGVASLKPAQVEIVLDRRLTYNDNLGMSEGVMDNRPTESRFRVMFEQINSTVDSKFPESADTAYLSLAANQNALILNHPLMTLISGENGHESNKEIPPFVSLINGSFPPDVHIVAFRTLSQPTLYPPRGDSSNSSLYPAPTKHKPSAALVLHRFGVESSIPTITRKKSYLTHLGYAQIQIDAIFATQPVKAYNATLTLIQVSKEKVNGTLLLGPMELRTWKIDF</sequence>
<evidence type="ECO:0000256" key="1">
    <source>
        <dbReference type="ARBA" id="ARBA00009792"/>
    </source>
</evidence>
<dbReference type="PANTHER" id="PTHR11607:SF3">
    <property type="entry name" value="LYSOSOMAL ALPHA-MANNOSIDASE"/>
    <property type="match status" value="1"/>
</dbReference>
<evidence type="ECO:0000256" key="5">
    <source>
        <dbReference type="ARBA" id="ARBA00023157"/>
    </source>
</evidence>
<keyword evidence="5" id="KW-1015">Disulfide bond</keyword>
<dbReference type="EC" id="3.2.1.-" evidence="9"/>
<comment type="caution">
    <text evidence="11">The sequence shown here is derived from an EMBL/GenBank/DDBJ whole genome shotgun (WGS) entry which is preliminary data.</text>
</comment>
<dbReference type="Pfam" id="PF01074">
    <property type="entry name" value="Glyco_hydro_38N"/>
    <property type="match status" value="1"/>
</dbReference>
<evidence type="ECO:0000256" key="8">
    <source>
        <dbReference type="ARBA" id="ARBA00093232"/>
    </source>
</evidence>
<keyword evidence="2 9" id="KW-0479">Metal-binding</keyword>
<comment type="similarity">
    <text evidence="1 9">Belongs to the glycosyl hydrolase 38 family.</text>
</comment>
<dbReference type="GO" id="GO:0030246">
    <property type="term" value="F:carbohydrate binding"/>
    <property type="evidence" value="ECO:0007669"/>
    <property type="project" value="InterPro"/>
</dbReference>
<dbReference type="InterPro" id="IPR000602">
    <property type="entry name" value="Glyco_hydro_38_N"/>
</dbReference>
<dbReference type="InterPro" id="IPR011013">
    <property type="entry name" value="Gal_mutarotase_sf_dom"/>
</dbReference>
<proteinExistence type="inferred from homology"/>
<dbReference type="Pfam" id="PF09261">
    <property type="entry name" value="Alpha-mann_mid"/>
    <property type="match status" value="1"/>
</dbReference>
<evidence type="ECO:0000256" key="4">
    <source>
        <dbReference type="ARBA" id="ARBA00022833"/>
    </source>
</evidence>
<accession>A0AAD4QTS2</accession>
<comment type="function">
    <text evidence="7">Catalyzes the first committed step in the biosynthesis of complex N-glycans. It controls conversion of high mannose to complex N-glycans; the final hydrolytic step in the N-glycan maturation pathway.</text>
</comment>
<dbReference type="InterPro" id="IPR015341">
    <property type="entry name" value="Glyco_hydro_38_cen"/>
</dbReference>
<evidence type="ECO:0000256" key="2">
    <source>
        <dbReference type="ARBA" id="ARBA00022723"/>
    </source>
</evidence>
<name>A0AAD4QTS2_9BILA</name>
<dbReference type="GO" id="GO:0006013">
    <property type="term" value="P:mannose metabolic process"/>
    <property type="evidence" value="ECO:0007669"/>
    <property type="project" value="InterPro"/>
</dbReference>
<dbReference type="Pfam" id="PF07748">
    <property type="entry name" value="Glyco_hydro_38C"/>
    <property type="match status" value="1"/>
</dbReference>
<dbReference type="GO" id="GO:0046872">
    <property type="term" value="F:metal ion binding"/>
    <property type="evidence" value="ECO:0007669"/>
    <property type="project" value="UniProtKB-KW"/>
</dbReference>
<evidence type="ECO:0000313" key="12">
    <source>
        <dbReference type="Proteomes" id="UP001201812"/>
    </source>
</evidence>
<dbReference type="Gene3D" id="1.20.1270.50">
    <property type="entry name" value="Glycoside hydrolase family 38, central domain"/>
    <property type="match status" value="1"/>
</dbReference>
<keyword evidence="4 9" id="KW-0862">Zinc</keyword>
<dbReference type="SUPFAM" id="SSF88688">
    <property type="entry name" value="Families 57/38 glycoside transferase middle domain"/>
    <property type="match status" value="1"/>
</dbReference>
<dbReference type="InterPro" id="IPR011330">
    <property type="entry name" value="Glyco_hydro/deAcase_b/a-brl"/>
</dbReference>
<dbReference type="GO" id="GO:0004572">
    <property type="term" value="F:mannosyl-oligosaccharide 1,3-1,6-alpha-mannosidase activity"/>
    <property type="evidence" value="ECO:0007669"/>
    <property type="project" value="UniProtKB-EC"/>
</dbReference>